<dbReference type="InterPro" id="IPR038706">
    <property type="entry name" value="Type_VI_SciN-like_sf"/>
</dbReference>
<dbReference type="AlphaFoldDB" id="A0AAW3DDC7"/>
<feature type="chain" id="PRO_5043351960" evidence="1">
    <location>
        <begin position="29"/>
        <end position="145"/>
    </location>
</feature>
<keyword evidence="1" id="KW-0732">Signal</keyword>
<dbReference type="EMBL" id="JACTSG010000007">
    <property type="protein sequence ID" value="MBK2303214.1"/>
    <property type="molecule type" value="Genomic_DNA"/>
</dbReference>
<evidence type="ECO:0000313" key="5">
    <source>
        <dbReference type="Proteomes" id="UP000760407"/>
    </source>
</evidence>
<gene>
    <name evidence="3" type="primary">tssJ</name>
    <name evidence="2" type="ORF">DR78_1931</name>
    <name evidence="3" type="ORF">IBE52_09840</name>
</gene>
<dbReference type="PANTHER" id="PTHR37625:SF4">
    <property type="entry name" value="OUTER MEMBRANE LIPOPROTEIN"/>
    <property type="match status" value="1"/>
</dbReference>
<dbReference type="NCBIfam" id="TIGR03352">
    <property type="entry name" value="VI_chp_3"/>
    <property type="match status" value="1"/>
</dbReference>
<dbReference type="Pfam" id="PF12790">
    <property type="entry name" value="T6SS-SciN"/>
    <property type="match status" value="1"/>
</dbReference>
<dbReference type="PROSITE" id="PS51257">
    <property type="entry name" value="PROKAR_LIPOPROTEIN"/>
    <property type="match status" value="1"/>
</dbReference>
<organism evidence="2 4">
    <name type="scientific">Francisella philomiragia</name>
    <dbReference type="NCBI Taxonomy" id="28110"/>
    <lineage>
        <taxon>Bacteria</taxon>
        <taxon>Pseudomonadati</taxon>
        <taxon>Pseudomonadota</taxon>
        <taxon>Gammaproteobacteria</taxon>
        <taxon>Thiotrichales</taxon>
        <taxon>Francisellaceae</taxon>
        <taxon>Francisella</taxon>
    </lineage>
</organism>
<dbReference type="Gene3D" id="2.60.40.4150">
    <property type="entry name" value="Type VI secretion system, lipoprotein SciN"/>
    <property type="match status" value="1"/>
</dbReference>
<dbReference type="InterPro" id="IPR017734">
    <property type="entry name" value="T6SS_SciN"/>
</dbReference>
<feature type="signal peptide" evidence="1">
    <location>
        <begin position="1"/>
        <end position="28"/>
    </location>
</feature>
<dbReference type="Proteomes" id="UP000029117">
    <property type="component" value="Unassembled WGS sequence"/>
</dbReference>
<proteinExistence type="predicted"/>
<name>A0AAW3DDC7_9GAMM</name>
<dbReference type="EMBL" id="JOUE01000003">
    <property type="protein sequence ID" value="KFJ43768.1"/>
    <property type="molecule type" value="Genomic_DNA"/>
</dbReference>
<reference evidence="2 4" key="1">
    <citation type="submission" date="2014-04" db="EMBL/GenBank/DDBJ databases">
        <authorList>
            <person name="Bishop-Lilly K.A."/>
            <person name="Broomall S.M."/>
            <person name="Chain P.S."/>
            <person name="Chertkov O."/>
            <person name="Coyne S.R."/>
            <person name="Daligault H.E."/>
            <person name="Davenport K.W."/>
            <person name="Erkkila T."/>
            <person name="Frey K.G."/>
            <person name="Gibbons H.S."/>
            <person name="Gu W."/>
            <person name="Jaissle J."/>
            <person name="Johnson S.L."/>
            <person name="Koroleva G.I."/>
            <person name="Ladner J.T."/>
            <person name="Lo C.-C."/>
            <person name="Minogue T.D."/>
            <person name="Munk C."/>
            <person name="Palacios G.F."/>
            <person name="Redden C.L."/>
            <person name="Rosenzweig C.N."/>
            <person name="Scholz M.B."/>
            <person name="Teshima H."/>
            <person name="Xu Y."/>
        </authorList>
    </citation>
    <scope>NUCLEOTIDE SEQUENCE [LARGE SCALE GENOMIC DNA]</scope>
    <source>
        <strain evidence="2 4">FAJ</strain>
    </source>
</reference>
<dbReference type="Proteomes" id="UP000760407">
    <property type="component" value="Unassembled WGS sequence"/>
</dbReference>
<evidence type="ECO:0000313" key="3">
    <source>
        <dbReference type="EMBL" id="MBK2303214.1"/>
    </source>
</evidence>
<protein>
    <submittedName>
        <fullName evidence="2">Type VI secretion lipofamily protein</fullName>
    </submittedName>
    <submittedName>
        <fullName evidence="3">Type VI secretion system lipoprotein TssJ</fullName>
    </submittedName>
</protein>
<keyword evidence="5" id="KW-1185">Reference proteome</keyword>
<dbReference type="PANTHER" id="PTHR37625">
    <property type="entry name" value="OUTER MEMBRANE LIPOPROTEIN-RELATED"/>
    <property type="match status" value="1"/>
</dbReference>
<reference evidence="3 5" key="2">
    <citation type="submission" date="2020-08" db="EMBL/GenBank/DDBJ databases">
        <title>Comparative genomics of Francisella species.</title>
        <authorList>
            <person name="Sahl J."/>
            <person name="Sjodin A."/>
            <person name="Wagner D."/>
            <person name="Forsman M."/>
        </authorList>
    </citation>
    <scope>NUCLEOTIDE SEQUENCE [LARGE SCALE GENOMIC DNA]</scope>
    <source>
        <strain evidence="3 5">F1093</strain>
    </source>
</reference>
<accession>A0AAW3DDC7</accession>
<evidence type="ECO:0000256" key="1">
    <source>
        <dbReference type="SAM" id="SignalP"/>
    </source>
</evidence>
<comment type="caution">
    <text evidence="2">The sequence shown here is derived from an EMBL/GenBank/DDBJ whole genome shotgun (WGS) entry which is preliminary data.</text>
</comment>
<evidence type="ECO:0000313" key="2">
    <source>
        <dbReference type="EMBL" id="KFJ43768.1"/>
    </source>
</evidence>
<evidence type="ECO:0000313" key="4">
    <source>
        <dbReference type="Proteomes" id="UP000029117"/>
    </source>
</evidence>
<sequence length="145" mass="16350">MKKRSLLYIATTLILSLFLGSCSTVYLDADTTNDINPNLQGTPSSIMIYVFQLKDKLAFDSANFSQINSENGLKGSVISRETYVLQPGEQKEIYISTDEDAKYIGIAAGYRNINLDWKQIVPVESHWLPKTYKLKLTSYGVKLKE</sequence>
<keyword evidence="3" id="KW-0449">Lipoprotein</keyword>
<dbReference type="RefSeq" id="WP_035735925.1">
    <property type="nucleotide sequence ID" value="NZ_JACTRV010000016.1"/>
</dbReference>